<evidence type="ECO:0000313" key="3">
    <source>
        <dbReference type="Proteomes" id="UP000317332"/>
    </source>
</evidence>
<accession>A0A506PEG7</accession>
<sequence>MHQVFKETQRFTQWWLWAINILVFLLVSLTLYTSLNIETNTNNYSWMLFIWIITLLIPVLFWLMRLETRIDRGGIYIKYVPFLRRSYKWEDIQSFEVINYGFVGGWGIRFGTKYGTVYNVKGNKGLYLILKSGKRVCIGTQQPELLKKMLEKFKVNS</sequence>
<keyword evidence="1" id="KW-0812">Transmembrane</keyword>
<evidence type="ECO:0000313" key="2">
    <source>
        <dbReference type="EMBL" id="TPV31432.1"/>
    </source>
</evidence>
<name>A0A506PEG7_9FLAO</name>
<dbReference type="Proteomes" id="UP000317332">
    <property type="component" value="Unassembled WGS sequence"/>
</dbReference>
<dbReference type="EMBL" id="VHIQ01000008">
    <property type="protein sequence ID" value="TPV31432.1"/>
    <property type="molecule type" value="Genomic_DNA"/>
</dbReference>
<proteinExistence type="predicted"/>
<organism evidence="2 3">
    <name type="scientific">Paucihalobacter ruber</name>
    <dbReference type="NCBI Taxonomy" id="2567861"/>
    <lineage>
        <taxon>Bacteria</taxon>
        <taxon>Pseudomonadati</taxon>
        <taxon>Bacteroidota</taxon>
        <taxon>Flavobacteriia</taxon>
        <taxon>Flavobacteriales</taxon>
        <taxon>Flavobacteriaceae</taxon>
        <taxon>Paucihalobacter</taxon>
    </lineage>
</organism>
<dbReference type="AlphaFoldDB" id="A0A506PEG7"/>
<feature type="transmembrane region" description="Helical" evidence="1">
    <location>
        <begin position="44"/>
        <end position="63"/>
    </location>
</feature>
<dbReference type="RefSeq" id="WP_140991415.1">
    <property type="nucleotide sequence ID" value="NZ_VHIQ01000008.1"/>
</dbReference>
<dbReference type="OrthoDB" id="582675at2"/>
<feature type="transmembrane region" description="Helical" evidence="1">
    <location>
        <begin position="12"/>
        <end position="32"/>
    </location>
</feature>
<evidence type="ECO:0000256" key="1">
    <source>
        <dbReference type="SAM" id="Phobius"/>
    </source>
</evidence>
<reference evidence="2 3" key="1">
    <citation type="submission" date="2019-06" db="EMBL/GenBank/DDBJ databases">
        <title>Flavobacteriaceae Paucihalobacterium erythroidium CWB-1, complete genome.</title>
        <authorList>
            <person name="Wu S."/>
        </authorList>
    </citation>
    <scope>NUCLEOTIDE SEQUENCE [LARGE SCALE GENOMIC DNA]</scope>
    <source>
        <strain evidence="2 3">CWB-1</strain>
    </source>
</reference>
<keyword evidence="3" id="KW-1185">Reference proteome</keyword>
<comment type="caution">
    <text evidence="2">The sequence shown here is derived from an EMBL/GenBank/DDBJ whole genome shotgun (WGS) entry which is preliminary data.</text>
</comment>
<keyword evidence="1" id="KW-0472">Membrane</keyword>
<gene>
    <name evidence="2" type="ORF">FJ651_14660</name>
</gene>
<keyword evidence="1" id="KW-1133">Transmembrane helix</keyword>
<protein>
    <submittedName>
        <fullName evidence="2">Uncharacterized protein</fullName>
    </submittedName>
</protein>